<accession>A0A397S5K6</accession>
<dbReference type="AlphaFoldDB" id="A0A397S5K6"/>
<evidence type="ECO:0000313" key="2">
    <source>
        <dbReference type="Proteomes" id="UP000265703"/>
    </source>
</evidence>
<gene>
    <name evidence="1" type="ORF">C1645_19472</name>
</gene>
<comment type="caution">
    <text evidence="1">The sequence shown here is derived from an EMBL/GenBank/DDBJ whole genome shotgun (WGS) entry which is preliminary data.</text>
</comment>
<name>A0A397S5K6_9GLOM</name>
<dbReference type="OrthoDB" id="2441469at2759"/>
<organism evidence="1 2">
    <name type="scientific">Glomus cerebriforme</name>
    <dbReference type="NCBI Taxonomy" id="658196"/>
    <lineage>
        <taxon>Eukaryota</taxon>
        <taxon>Fungi</taxon>
        <taxon>Fungi incertae sedis</taxon>
        <taxon>Mucoromycota</taxon>
        <taxon>Glomeromycotina</taxon>
        <taxon>Glomeromycetes</taxon>
        <taxon>Glomerales</taxon>
        <taxon>Glomeraceae</taxon>
        <taxon>Glomus</taxon>
    </lineage>
</organism>
<proteinExistence type="predicted"/>
<evidence type="ECO:0000313" key="1">
    <source>
        <dbReference type="EMBL" id="RIA80029.1"/>
    </source>
</evidence>
<keyword evidence="2" id="KW-1185">Reference proteome</keyword>
<protein>
    <submittedName>
        <fullName evidence="1">Uncharacterized protein</fullName>
    </submittedName>
</protein>
<sequence>MYALHFGTDTLRPWGIVQLYCCRFSRLTRNKLKKSLPIIPFFDKSYSDIKNQNDLSLAELQSSINSLELFLQDYVVDVNYLNRIRDKSRDIKNSTENTENTTEIMSNLNNQAIHTVSNTVEQEQQEVSVFKYYSKFKQLLIISHNQIQFTLQFLILTNQNSLHYDNLGKQIH</sequence>
<reference evidence="1 2" key="1">
    <citation type="submission" date="2018-06" db="EMBL/GenBank/DDBJ databases">
        <title>Comparative genomics reveals the genomic features of Rhizophagus irregularis, R. cerebriforme, R. diaphanum and Gigaspora rosea, and their symbiotic lifestyle signature.</title>
        <authorList>
            <person name="Morin E."/>
            <person name="San Clemente H."/>
            <person name="Chen E.C.H."/>
            <person name="De La Providencia I."/>
            <person name="Hainaut M."/>
            <person name="Kuo A."/>
            <person name="Kohler A."/>
            <person name="Murat C."/>
            <person name="Tang N."/>
            <person name="Roy S."/>
            <person name="Loubradou J."/>
            <person name="Henrissat B."/>
            <person name="Grigoriev I.V."/>
            <person name="Corradi N."/>
            <person name="Roux C."/>
            <person name="Martin F.M."/>
        </authorList>
    </citation>
    <scope>NUCLEOTIDE SEQUENCE [LARGE SCALE GENOMIC DNA]</scope>
    <source>
        <strain evidence="1 2">DAOM 227022</strain>
    </source>
</reference>
<dbReference type="EMBL" id="QKYT01001065">
    <property type="protein sequence ID" value="RIA80029.1"/>
    <property type="molecule type" value="Genomic_DNA"/>
</dbReference>
<dbReference type="Proteomes" id="UP000265703">
    <property type="component" value="Unassembled WGS sequence"/>
</dbReference>